<proteinExistence type="predicted"/>
<dbReference type="Proteomes" id="UP000678374">
    <property type="component" value="Unassembled WGS sequence"/>
</dbReference>
<evidence type="ECO:0000256" key="2">
    <source>
        <dbReference type="SAM" id="Phobius"/>
    </source>
</evidence>
<reference evidence="3" key="1">
    <citation type="submission" date="2021-04" db="EMBL/GenBank/DDBJ databases">
        <title>The genome sequence of Ideonella sp. 4Y11.</title>
        <authorList>
            <person name="Liu Y."/>
        </authorList>
    </citation>
    <scope>NUCLEOTIDE SEQUENCE</scope>
    <source>
        <strain evidence="3">4Y11</strain>
    </source>
</reference>
<evidence type="ECO:0000313" key="3">
    <source>
        <dbReference type="EMBL" id="MBQ0958482.1"/>
    </source>
</evidence>
<keyword evidence="2" id="KW-1133">Transmembrane helix</keyword>
<protein>
    <submittedName>
        <fullName evidence="3">Uncharacterized protein</fullName>
    </submittedName>
</protein>
<sequence>MTTHSNGHTSLRVTARSSANAPPPSGESYAVLALEAAGISVGSAVLVYLTTWLPLPLGLLCWAGLTMALIWHARALRARWRLLRPSNYKAYVAAQQHQALQYARQWYCQSCGHVFVPPDPLDSSSTL</sequence>
<dbReference type="AlphaFoldDB" id="A0A941BIE1"/>
<organism evidence="3 4">
    <name type="scientific">Ideonella aquatica</name>
    <dbReference type="NCBI Taxonomy" id="2824119"/>
    <lineage>
        <taxon>Bacteria</taxon>
        <taxon>Pseudomonadati</taxon>
        <taxon>Pseudomonadota</taxon>
        <taxon>Betaproteobacteria</taxon>
        <taxon>Burkholderiales</taxon>
        <taxon>Sphaerotilaceae</taxon>
        <taxon>Ideonella</taxon>
    </lineage>
</organism>
<keyword evidence="2" id="KW-0812">Transmembrane</keyword>
<evidence type="ECO:0000256" key="1">
    <source>
        <dbReference type="SAM" id="MobiDB-lite"/>
    </source>
</evidence>
<feature type="compositionally biased region" description="Polar residues" evidence="1">
    <location>
        <begin position="1"/>
        <end position="20"/>
    </location>
</feature>
<gene>
    <name evidence="3" type="ORF">KAK06_05875</name>
</gene>
<evidence type="ECO:0000313" key="4">
    <source>
        <dbReference type="Proteomes" id="UP000678374"/>
    </source>
</evidence>
<keyword evidence="2" id="KW-0472">Membrane</keyword>
<keyword evidence="4" id="KW-1185">Reference proteome</keyword>
<dbReference type="EMBL" id="JAGQDE010000003">
    <property type="protein sequence ID" value="MBQ0958482.1"/>
    <property type="molecule type" value="Genomic_DNA"/>
</dbReference>
<feature type="transmembrane region" description="Helical" evidence="2">
    <location>
        <begin position="55"/>
        <end position="73"/>
    </location>
</feature>
<name>A0A941BIE1_9BURK</name>
<comment type="caution">
    <text evidence="3">The sequence shown here is derived from an EMBL/GenBank/DDBJ whole genome shotgun (WGS) entry which is preliminary data.</text>
</comment>
<dbReference type="RefSeq" id="WP_210800988.1">
    <property type="nucleotide sequence ID" value="NZ_JAGQDE010000003.1"/>
</dbReference>
<accession>A0A941BIE1</accession>
<feature type="region of interest" description="Disordered" evidence="1">
    <location>
        <begin position="1"/>
        <end position="23"/>
    </location>
</feature>